<dbReference type="InterPro" id="IPR011042">
    <property type="entry name" value="6-blade_b-propeller_TolB-like"/>
</dbReference>
<evidence type="ECO:0000313" key="4">
    <source>
        <dbReference type="EMBL" id="OSC98892.1"/>
    </source>
</evidence>
<organism evidence="4 5">
    <name type="scientific">Trametes coccinea (strain BRFM310)</name>
    <name type="common">Pycnoporus coccineus</name>
    <dbReference type="NCBI Taxonomy" id="1353009"/>
    <lineage>
        <taxon>Eukaryota</taxon>
        <taxon>Fungi</taxon>
        <taxon>Dikarya</taxon>
        <taxon>Basidiomycota</taxon>
        <taxon>Agaricomycotina</taxon>
        <taxon>Agaricomycetes</taxon>
        <taxon>Polyporales</taxon>
        <taxon>Polyporaceae</taxon>
        <taxon>Trametes</taxon>
    </lineage>
</organism>
<keyword evidence="4" id="KW-0378">Hydrolase</keyword>
<dbReference type="PANTHER" id="PTHR47064:SF2">
    <property type="entry name" value="SMP-30_GLUCONOLACTONASE_LRE-LIKE REGION DOMAIN-CONTAINING PROTEIN-RELATED"/>
    <property type="match status" value="1"/>
</dbReference>
<feature type="domain" description="SMP-30/Gluconolactonase/LRE-like region" evidence="3">
    <location>
        <begin position="143"/>
        <end position="427"/>
    </location>
</feature>
<dbReference type="Proteomes" id="UP000193067">
    <property type="component" value="Unassembled WGS sequence"/>
</dbReference>
<accession>A0A1Y2IEE6</accession>
<reference evidence="4 5" key="1">
    <citation type="journal article" date="2015" name="Biotechnol. Biofuels">
        <title>Enhanced degradation of softwood versus hardwood by the white-rot fungus Pycnoporus coccineus.</title>
        <authorList>
            <person name="Couturier M."/>
            <person name="Navarro D."/>
            <person name="Chevret D."/>
            <person name="Henrissat B."/>
            <person name="Piumi F."/>
            <person name="Ruiz-Duenas F.J."/>
            <person name="Martinez A.T."/>
            <person name="Grigoriev I.V."/>
            <person name="Riley R."/>
            <person name="Lipzen A."/>
            <person name="Berrin J.G."/>
            <person name="Master E.R."/>
            <person name="Rosso M.N."/>
        </authorList>
    </citation>
    <scope>NUCLEOTIDE SEQUENCE [LARGE SCALE GENOMIC DNA]</scope>
    <source>
        <strain evidence="4 5">BRFM310</strain>
    </source>
</reference>
<dbReference type="OrthoDB" id="423498at2759"/>
<dbReference type="AlphaFoldDB" id="A0A1Y2IEE6"/>
<evidence type="ECO:0000313" key="5">
    <source>
        <dbReference type="Proteomes" id="UP000193067"/>
    </source>
</evidence>
<dbReference type="STRING" id="1353009.A0A1Y2IEE6"/>
<feature type="transmembrane region" description="Helical" evidence="2">
    <location>
        <begin position="32"/>
        <end position="53"/>
    </location>
</feature>
<dbReference type="Gene3D" id="2.120.10.30">
    <property type="entry name" value="TolB, C-terminal domain"/>
    <property type="match status" value="1"/>
</dbReference>
<dbReference type="InterPro" id="IPR013658">
    <property type="entry name" value="SGL"/>
</dbReference>
<keyword evidence="2" id="KW-0812">Transmembrane</keyword>
<name>A0A1Y2IEE6_TRAC3</name>
<sequence length="451" mass="48372">MRPNRPRQGGVHKPKKSGVAGLTRRSRQSHTWTMVASSSVVAITISLAAWAYATSSSQSAPQTEIANATTSLPPQAVVVDPRSFAVLGINGPFRQSSFTEFFNPTNTTPPFFQVFHPDFLQILGPTGTIRAVAANPTFAFAHEAPIWVPDTDEVFFASNDGGALGMSDIDHNNQVSKISLKEVAAAIKTAGHGTAPVNVSVTKLDLPEAIQMTNGGTGPFFGNLILVNSGRGSLPPSVALVNPNPPHNTTVLLDNFFGRQFNSLNDVKIRPGTNRLFFTDVTYGFLNHFRPLPLLPNQVYRLDPDTKVLRVVADGFDKCNGIAFSHDGKTAFVSDTGANAGFLGNNQTEPATIYAFDVDPKTEAFTNRRVFAYVDTGIADGLQLDANDNLYAGCGDGVQVWNAEGTLLGKFFLGTTSANLVFAGDKRLVIMAETAIYFAEIAAKANKLSFP</sequence>
<proteinExistence type="predicted"/>
<dbReference type="PANTHER" id="PTHR47064">
    <property type="entry name" value="PUTATIVE (AFU_ORTHOLOGUE AFUA_1G08990)-RELATED"/>
    <property type="match status" value="1"/>
</dbReference>
<evidence type="ECO:0000256" key="2">
    <source>
        <dbReference type="SAM" id="Phobius"/>
    </source>
</evidence>
<gene>
    <name evidence="4" type="ORF">PYCCODRAFT_1438874</name>
</gene>
<dbReference type="InterPro" id="IPR052988">
    <property type="entry name" value="Oryzine_lactonohydrolase"/>
</dbReference>
<evidence type="ECO:0000259" key="3">
    <source>
        <dbReference type="Pfam" id="PF08450"/>
    </source>
</evidence>
<dbReference type="EMBL" id="KZ084133">
    <property type="protein sequence ID" value="OSC98892.1"/>
    <property type="molecule type" value="Genomic_DNA"/>
</dbReference>
<keyword evidence="2" id="KW-1133">Transmembrane helix</keyword>
<feature type="region of interest" description="Disordered" evidence="1">
    <location>
        <begin position="1"/>
        <end position="26"/>
    </location>
</feature>
<evidence type="ECO:0000256" key="1">
    <source>
        <dbReference type="SAM" id="MobiDB-lite"/>
    </source>
</evidence>
<keyword evidence="2" id="KW-0472">Membrane</keyword>
<protein>
    <submittedName>
        <fullName evidence="4">D-lactonohydrolase-like protein</fullName>
    </submittedName>
</protein>
<dbReference type="GO" id="GO:0016787">
    <property type="term" value="F:hydrolase activity"/>
    <property type="evidence" value="ECO:0007669"/>
    <property type="project" value="UniProtKB-KW"/>
</dbReference>
<keyword evidence="5" id="KW-1185">Reference proteome</keyword>
<dbReference type="SUPFAM" id="SSF63829">
    <property type="entry name" value="Calcium-dependent phosphotriesterase"/>
    <property type="match status" value="1"/>
</dbReference>
<dbReference type="Pfam" id="PF08450">
    <property type="entry name" value="SGL"/>
    <property type="match status" value="1"/>
</dbReference>